<name>A0AAE0M9F3_9PEZI</name>
<dbReference type="Gene3D" id="3.40.50.300">
    <property type="entry name" value="P-loop containing nucleotide triphosphate hydrolases"/>
    <property type="match status" value="1"/>
</dbReference>
<reference evidence="2" key="1">
    <citation type="journal article" date="2023" name="Mol. Phylogenet. Evol.">
        <title>Genome-scale phylogeny and comparative genomics of the fungal order Sordariales.</title>
        <authorList>
            <person name="Hensen N."/>
            <person name="Bonometti L."/>
            <person name="Westerberg I."/>
            <person name="Brannstrom I.O."/>
            <person name="Guillou S."/>
            <person name="Cros-Aarteil S."/>
            <person name="Calhoun S."/>
            <person name="Haridas S."/>
            <person name="Kuo A."/>
            <person name="Mondo S."/>
            <person name="Pangilinan J."/>
            <person name="Riley R."/>
            <person name="LaButti K."/>
            <person name="Andreopoulos B."/>
            <person name="Lipzen A."/>
            <person name="Chen C."/>
            <person name="Yan M."/>
            <person name="Daum C."/>
            <person name="Ng V."/>
            <person name="Clum A."/>
            <person name="Steindorff A."/>
            <person name="Ohm R.A."/>
            <person name="Martin F."/>
            <person name="Silar P."/>
            <person name="Natvig D.O."/>
            <person name="Lalanne C."/>
            <person name="Gautier V."/>
            <person name="Ament-Velasquez S.L."/>
            <person name="Kruys A."/>
            <person name="Hutchinson M.I."/>
            <person name="Powell A.J."/>
            <person name="Barry K."/>
            <person name="Miller A.N."/>
            <person name="Grigoriev I.V."/>
            <person name="Debuchy R."/>
            <person name="Gladieux P."/>
            <person name="Hiltunen Thoren M."/>
            <person name="Johannesson H."/>
        </authorList>
    </citation>
    <scope>NUCLEOTIDE SEQUENCE</scope>
    <source>
        <strain evidence="2">CBS 118394</strain>
    </source>
</reference>
<protein>
    <submittedName>
        <fullName evidence="2">P-loop containing nucleoside triphosphate hydrolase protein</fullName>
    </submittedName>
</protein>
<dbReference type="Proteomes" id="UP001283341">
    <property type="component" value="Unassembled WGS sequence"/>
</dbReference>
<dbReference type="AlphaFoldDB" id="A0AAE0M9F3"/>
<organism evidence="2 3">
    <name type="scientific">Apodospora peruviana</name>
    <dbReference type="NCBI Taxonomy" id="516989"/>
    <lineage>
        <taxon>Eukaryota</taxon>
        <taxon>Fungi</taxon>
        <taxon>Dikarya</taxon>
        <taxon>Ascomycota</taxon>
        <taxon>Pezizomycotina</taxon>
        <taxon>Sordariomycetes</taxon>
        <taxon>Sordariomycetidae</taxon>
        <taxon>Sordariales</taxon>
        <taxon>Lasiosphaeriaceae</taxon>
        <taxon>Apodospora</taxon>
    </lineage>
</organism>
<evidence type="ECO:0000313" key="2">
    <source>
        <dbReference type="EMBL" id="KAK3322849.1"/>
    </source>
</evidence>
<dbReference type="EMBL" id="JAUEDM010000003">
    <property type="protein sequence ID" value="KAK3322849.1"/>
    <property type="molecule type" value="Genomic_DNA"/>
</dbReference>
<dbReference type="InterPro" id="IPR056599">
    <property type="entry name" value="AAA_lid_fung"/>
</dbReference>
<dbReference type="PANTHER" id="PTHR46411">
    <property type="entry name" value="FAMILY ATPASE, PUTATIVE-RELATED"/>
    <property type="match status" value="1"/>
</dbReference>
<feature type="domain" description="AAA+ ATPase lid" evidence="1">
    <location>
        <begin position="66"/>
        <end position="171"/>
    </location>
</feature>
<accession>A0AAE0M9F3</accession>
<dbReference type="GO" id="GO:0016787">
    <property type="term" value="F:hydrolase activity"/>
    <property type="evidence" value="ECO:0007669"/>
    <property type="project" value="UniProtKB-KW"/>
</dbReference>
<dbReference type="Pfam" id="PF23232">
    <property type="entry name" value="AAA_lid_13"/>
    <property type="match status" value="1"/>
</dbReference>
<evidence type="ECO:0000259" key="1">
    <source>
        <dbReference type="Pfam" id="PF23232"/>
    </source>
</evidence>
<proteinExistence type="predicted"/>
<sequence length="190" mass="22516">MMLIDEPDVFLEKRQDSDIQRNSLVSVFLREVEYYQGILFLTSNRVGKFDDAIVSRIHVVIHYKGLDDEYREKIWNQFFDKLESERGTTMRIDRSAKRDVLENKRMVEMKWNGREIRNAFQTAVVLAEYRFLTEPRAEKEKGDIAVLEEEDFKQICDMTINFKEYLKGLNEGQDEEVRAFSEKARALDLA</sequence>
<dbReference type="InterPro" id="IPR027417">
    <property type="entry name" value="P-loop_NTPase"/>
</dbReference>
<dbReference type="SUPFAM" id="SSF52540">
    <property type="entry name" value="P-loop containing nucleoside triphosphate hydrolases"/>
    <property type="match status" value="1"/>
</dbReference>
<comment type="caution">
    <text evidence="2">The sequence shown here is derived from an EMBL/GenBank/DDBJ whole genome shotgun (WGS) entry which is preliminary data.</text>
</comment>
<dbReference type="PANTHER" id="PTHR46411:SF4">
    <property type="entry name" value="AAA+ ATPASE DOMAIN-CONTAINING PROTEIN"/>
    <property type="match status" value="1"/>
</dbReference>
<evidence type="ECO:0000313" key="3">
    <source>
        <dbReference type="Proteomes" id="UP001283341"/>
    </source>
</evidence>
<gene>
    <name evidence="2" type="ORF">B0H66DRAFT_574865</name>
</gene>
<keyword evidence="2" id="KW-0378">Hydrolase</keyword>
<keyword evidence="3" id="KW-1185">Reference proteome</keyword>
<reference evidence="2" key="2">
    <citation type="submission" date="2023-06" db="EMBL/GenBank/DDBJ databases">
        <authorList>
            <consortium name="Lawrence Berkeley National Laboratory"/>
            <person name="Haridas S."/>
            <person name="Hensen N."/>
            <person name="Bonometti L."/>
            <person name="Westerberg I."/>
            <person name="Brannstrom I.O."/>
            <person name="Guillou S."/>
            <person name="Cros-Aarteil S."/>
            <person name="Calhoun S."/>
            <person name="Kuo A."/>
            <person name="Mondo S."/>
            <person name="Pangilinan J."/>
            <person name="Riley R."/>
            <person name="Labutti K."/>
            <person name="Andreopoulos B."/>
            <person name="Lipzen A."/>
            <person name="Chen C."/>
            <person name="Yanf M."/>
            <person name="Daum C."/>
            <person name="Ng V."/>
            <person name="Clum A."/>
            <person name="Steindorff A."/>
            <person name="Ohm R."/>
            <person name="Martin F."/>
            <person name="Silar P."/>
            <person name="Natvig D."/>
            <person name="Lalanne C."/>
            <person name="Gautier V."/>
            <person name="Ament-Velasquez S.L."/>
            <person name="Kruys A."/>
            <person name="Hutchinson M.I."/>
            <person name="Powell A.J."/>
            <person name="Barry K."/>
            <person name="Miller A.N."/>
            <person name="Grigoriev I.V."/>
            <person name="Debuchy R."/>
            <person name="Gladieux P."/>
            <person name="Thoren M.H."/>
            <person name="Johannesson H."/>
        </authorList>
    </citation>
    <scope>NUCLEOTIDE SEQUENCE</scope>
    <source>
        <strain evidence="2">CBS 118394</strain>
    </source>
</reference>